<dbReference type="UniPathway" id="UPA00060">
    <property type="reaction ID" value="UER00139"/>
</dbReference>
<proteinExistence type="inferred from homology"/>
<dbReference type="HOGENOM" id="CLU_019943_0_0_9"/>
<evidence type="ECO:0000256" key="8">
    <source>
        <dbReference type="ARBA" id="ARBA00022840"/>
    </source>
</evidence>
<evidence type="ECO:0000313" key="12">
    <source>
        <dbReference type="EMBL" id="EFM83046.1"/>
    </source>
</evidence>
<feature type="binding site" evidence="11">
    <location>
        <position position="172"/>
    </location>
    <ligand>
        <name>ATP</name>
        <dbReference type="ChEBI" id="CHEBI:30616"/>
    </ligand>
</feature>
<sequence>MKTSVKFETIFPLTTAPLIQCITNEITCESMANALLYIDAKPIMADDPREFPQLFQQTSALVLNLGHLSQEREQSLLAASDYARQVTKPTVGDLVGYGASDIRNEVGEKLVHNQPTVVKGNLSEMRTFCQLVSHGRGVDGSPLDQSEEAIEELIQALRQQTQKFPQTVFLATGIQDVLVNQEQVIVLQNGVPELDCFTGTGDLVGALVAALLGEGNAPMTAAVAAVSYFNLCGEKAKTKSQGLADFRQNTLNQLSLLMKEKDWFEAVKGRVL</sequence>
<dbReference type="CDD" id="cd01170">
    <property type="entry name" value="THZ_kinase"/>
    <property type="match status" value="1"/>
</dbReference>
<evidence type="ECO:0000256" key="3">
    <source>
        <dbReference type="ARBA" id="ARBA00004868"/>
    </source>
</evidence>
<dbReference type="GO" id="GO:0005524">
    <property type="term" value="F:ATP binding"/>
    <property type="evidence" value="ECO:0007669"/>
    <property type="project" value="UniProtKB-UniRule"/>
</dbReference>
<name>A0A125W773_ENTFL</name>
<comment type="catalytic activity">
    <reaction evidence="1 11">
        <text>5-(2-hydroxyethyl)-4-methylthiazole + ATP = 4-methyl-5-(2-phosphooxyethyl)-thiazole + ADP + H(+)</text>
        <dbReference type="Rhea" id="RHEA:24212"/>
        <dbReference type="ChEBI" id="CHEBI:15378"/>
        <dbReference type="ChEBI" id="CHEBI:17957"/>
        <dbReference type="ChEBI" id="CHEBI:30616"/>
        <dbReference type="ChEBI" id="CHEBI:58296"/>
        <dbReference type="ChEBI" id="CHEBI:456216"/>
        <dbReference type="EC" id="2.7.1.50"/>
    </reaction>
</comment>
<evidence type="ECO:0000256" key="1">
    <source>
        <dbReference type="ARBA" id="ARBA00001771"/>
    </source>
</evidence>
<dbReference type="GO" id="GO:0000287">
    <property type="term" value="F:magnesium ion binding"/>
    <property type="evidence" value="ECO:0007669"/>
    <property type="project" value="UniProtKB-UniRule"/>
</dbReference>
<dbReference type="GO" id="GO:0009228">
    <property type="term" value="P:thiamine biosynthetic process"/>
    <property type="evidence" value="ECO:0007669"/>
    <property type="project" value="UniProtKB-KW"/>
</dbReference>
<evidence type="ECO:0000256" key="2">
    <source>
        <dbReference type="ARBA" id="ARBA00001946"/>
    </source>
</evidence>
<evidence type="ECO:0000256" key="11">
    <source>
        <dbReference type="HAMAP-Rule" id="MF_00228"/>
    </source>
</evidence>
<feature type="binding site" evidence="11">
    <location>
        <position position="44"/>
    </location>
    <ligand>
        <name>substrate</name>
    </ligand>
</feature>
<keyword evidence="7 11" id="KW-0418">Kinase</keyword>
<dbReference type="EC" id="2.7.1.50" evidence="11"/>
<keyword evidence="10 11" id="KW-0784">Thiamine biosynthesis</keyword>
<gene>
    <name evidence="11" type="primary">thiM</name>
    <name evidence="12" type="ORF">HMPREF9498_01325</name>
</gene>
<comment type="function">
    <text evidence="11">Catalyzes the phosphorylation of the hydroxyl group of 4-methyl-5-beta-hydroxyethylthiazole (THZ).</text>
</comment>
<keyword evidence="8 11" id="KW-0067">ATP-binding</keyword>
<evidence type="ECO:0000256" key="6">
    <source>
        <dbReference type="ARBA" id="ARBA00022741"/>
    </source>
</evidence>
<dbReference type="InterPro" id="IPR000417">
    <property type="entry name" value="Hyethyz_kinase"/>
</dbReference>
<evidence type="ECO:0000256" key="4">
    <source>
        <dbReference type="ARBA" id="ARBA00022679"/>
    </source>
</evidence>
<evidence type="ECO:0000256" key="5">
    <source>
        <dbReference type="ARBA" id="ARBA00022723"/>
    </source>
</evidence>
<dbReference type="Pfam" id="PF02110">
    <property type="entry name" value="HK"/>
    <property type="match status" value="1"/>
</dbReference>
<comment type="caution">
    <text evidence="12">The sequence shown here is derived from an EMBL/GenBank/DDBJ whole genome shotgun (WGS) entry which is preliminary data.</text>
</comment>
<feature type="binding site" evidence="11">
    <location>
        <position position="119"/>
    </location>
    <ligand>
        <name>ATP</name>
        <dbReference type="ChEBI" id="CHEBI:30616"/>
    </ligand>
</feature>
<keyword evidence="6 11" id="KW-0547">Nucleotide-binding</keyword>
<dbReference type="Proteomes" id="UP000004846">
    <property type="component" value="Unassembled WGS sequence"/>
</dbReference>
<dbReference type="GO" id="GO:0009229">
    <property type="term" value="P:thiamine diphosphate biosynthetic process"/>
    <property type="evidence" value="ECO:0007669"/>
    <property type="project" value="UniProtKB-UniRule"/>
</dbReference>
<evidence type="ECO:0000256" key="7">
    <source>
        <dbReference type="ARBA" id="ARBA00022777"/>
    </source>
</evidence>
<dbReference type="PIRSF" id="PIRSF000513">
    <property type="entry name" value="Thz_kinase"/>
    <property type="match status" value="1"/>
</dbReference>
<reference evidence="12 13" key="1">
    <citation type="submission" date="2010-07" db="EMBL/GenBank/DDBJ databases">
        <authorList>
            <person name="Sid Ahmed O."/>
        </authorList>
    </citation>
    <scope>NUCLEOTIDE SEQUENCE [LARGE SCALE GENOMIC DNA]</scope>
    <source>
        <strain evidence="12 13">TX4248</strain>
    </source>
</reference>
<dbReference type="Gene3D" id="3.40.1190.20">
    <property type="match status" value="1"/>
</dbReference>
<dbReference type="AlphaFoldDB" id="A0A125W773"/>
<accession>A0A125W773</accession>
<dbReference type="RefSeq" id="WP_002402103.1">
    <property type="nucleotide sequence ID" value="NZ_GL454440.1"/>
</dbReference>
<dbReference type="SUPFAM" id="SSF53613">
    <property type="entry name" value="Ribokinase-like"/>
    <property type="match status" value="1"/>
</dbReference>
<protein>
    <recommendedName>
        <fullName evidence="11">Hydroxyethylthiazole kinase</fullName>
        <ecNumber evidence="11">2.7.1.50</ecNumber>
    </recommendedName>
    <alternativeName>
        <fullName evidence="11">4-methyl-5-beta-hydroxyethylthiazole kinase</fullName>
        <shortName evidence="11">TH kinase</shortName>
        <shortName evidence="11">Thz kinase</shortName>
    </alternativeName>
</protein>
<feature type="binding site" evidence="11">
    <location>
        <position position="199"/>
    </location>
    <ligand>
        <name>substrate</name>
    </ligand>
</feature>
<dbReference type="PRINTS" id="PR01099">
    <property type="entry name" value="HYETHTZKNASE"/>
</dbReference>
<comment type="cofactor">
    <cofactor evidence="2 11">
        <name>Mg(2+)</name>
        <dbReference type="ChEBI" id="CHEBI:18420"/>
    </cofactor>
</comment>
<evidence type="ECO:0000256" key="9">
    <source>
        <dbReference type="ARBA" id="ARBA00022842"/>
    </source>
</evidence>
<dbReference type="InterPro" id="IPR029056">
    <property type="entry name" value="Ribokinase-like"/>
</dbReference>
<comment type="similarity">
    <text evidence="11">Belongs to the Thz kinase family.</text>
</comment>
<dbReference type="EMBL" id="AEBR01000038">
    <property type="protein sequence ID" value="EFM83046.1"/>
    <property type="molecule type" value="Genomic_DNA"/>
</dbReference>
<dbReference type="HAMAP" id="MF_00228">
    <property type="entry name" value="Thz_kinase"/>
    <property type="match status" value="1"/>
</dbReference>
<evidence type="ECO:0000313" key="13">
    <source>
        <dbReference type="Proteomes" id="UP000004846"/>
    </source>
</evidence>
<keyword evidence="5 11" id="KW-0479">Metal-binding</keyword>
<organism evidence="12 13">
    <name type="scientific">Enterococcus faecalis TX4248</name>
    <dbReference type="NCBI Taxonomy" id="749495"/>
    <lineage>
        <taxon>Bacteria</taxon>
        <taxon>Bacillati</taxon>
        <taxon>Bacillota</taxon>
        <taxon>Bacilli</taxon>
        <taxon>Lactobacillales</taxon>
        <taxon>Enterococcaceae</taxon>
        <taxon>Enterococcus</taxon>
    </lineage>
</organism>
<keyword evidence="4 11" id="KW-0808">Transferase</keyword>
<evidence type="ECO:0000256" key="10">
    <source>
        <dbReference type="ARBA" id="ARBA00022977"/>
    </source>
</evidence>
<keyword evidence="9 11" id="KW-0460">Magnesium</keyword>
<dbReference type="GO" id="GO:0004417">
    <property type="term" value="F:hydroxyethylthiazole kinase activity"/>
    <property type="evidence" value="ECO:0007669"/>
    <property type="project" value="UniProtKB-UniRule"/>
</dbReference>
<comment type="pathway">
    <text evidence="3 11">Cofactor biosynthesis; thiamine diphosphate biosynthesis; 4-methyl-5-(2-phosphoethyl)-thiazole from 5-(2-hydroxyethyl)-4-methylthiazole: step 1/1.</text>
</comment>